<dbReference type="Proteomes" id="UP001559025">
    <property type="component" value="Unassembled WGS sequence"/>
</dbReference>
<evidence type="ECO:0000256" key="7">
    <source>
        <dbReference type="ARBA" id="ARBA00023136"/>
    </source>
</evidence>
<comment type="subcellular location">
    <subcellularLocation>
        <location evidence="1 9">Cell inner membrane</location>
        <topology evidence="1 9">Multi-pass membrane protein</topology>
    </subcellularLocation>
</comment>
<comment type="caution">
    <text evidence="11">The sequence shown here is derived from an EMBL/GenBank/DDBJ whole genome shotgun (WGS) entry which is preliminary data.</text>
</comment>
<dbReference type="RefSeq" id="WP_368802427.1">
    <property type="nucleotide sequence ID" value="NZ_JAZHFV010000002.1"/>
</dbReference>
<keyword evidence="12" id="KW-1185">Reference proteome</keyword>
<dbReference type="InterPro" id="IPR007387">
    <property type="entry name" value="TRAP_DctQ"/>
</dbReference>
<evidence type="ECO:0000256" key="4">
    <source>
        <dbReference type="ARBA" id="ARBA00022519"/>
    </source>
</evidence>
<reference evidence="11 12" key="1">
    <citation type="submission" date="2024-01" db="EMBL/GenBank/DDBJ databases">
        <title>New evidence supports the origin of RcGTA from prophage.</title>
        <authorList>
            <person name="Xu Y."/>
            <person name="Liu B."/>
            <person name="Chen F."/>
        </authorList>
    </citation>
    <scope>NUCLEOTIDE SEQUENCE [LARGE SCALE GENOMIC DNA]</scope>
    <source>
        <strain evidence="11 12">CBW1107-2</strain>
    </source>
</reference>
<dbReference type="PANTHER" id="PTHR35011">
    <property type="entry name" value="2,3-DIKETO-L-GULONATE TRAP TRANSPORTER SMALL PERMEASE PROTEIN YIAM"/>
    <property type="match status" value="1"/>
</dbReference>
<feature type="transmembrane region" description="Helical" evidence="9">
    <location>
        <begin position="50"/>
        <end position="67"/>
    </location>
</feature>
<evidence type="ECO:0000256" key="6">
    <source>
        <dbReference type="ARBA" id="ARBA00022989"/>
    </source>
</evidence>
<accession>A0ABV3WRE5</accession>
<sequence>MTAVTRIADILDMLCRIAIGAVFAVLIAAVAIQVYARTFTASSPIWTEELARFMLLYMAAIGAGLSLRSGDLVNVDIIQDAMSERLAWWMRLVSTILTAGLAALMIAPAWRFTSIGAMQTSPSLRWSMDMIHASVLVLAITLLVFSLLRAIGMLTGTDDGRAQFAEEE</sequence>
<evidence type="ECO:0000256" key="8">
    <source>
        <dbReference type="ARBA" id="ARBA00038436"/>
    </source>
</evidence>
<dbReference type="EMBL" id="JAZHFV010000002">
    <property type="protein sequence ID" value="MEX4007231.1"/>
    <property type="molecule type" value="Genomic_DNA"/>
</dbReference>
<feature type="transmembrane region" description="Helical" evidence="9">
    <location>
        <begin position="88"/>
        <end position="110"/>
    </location>
</feature>
<dbReference type="Pfam" id="PF04290">
    <property type="entry name" value="DctQ"/>
    <property type="match status" value="1"/>
</dbReference>
<gene>
    <name evidence="11" type="ORF">V1479_07940</name>
</gene>
<keyword evidence="2 9" id="KW-0813">Transport</keyword>
<keyword evidence="4 9" id="KW-0997">Cell inner membrane</keyword>
<name>A0ABV3WRE5_9HYPH</name>
<evidence type="ECO:0000313" key="12">
    <source>
        <dbReference type="Proteomes" id="UP001559025"/>
    </source>
</evidence>
<keyword evidence="7 9" id="KW-0472">Membrane</keyword>
<evidence type="ECO:0000313" key="11">
    <source>
        <dbReference type="EMBL" id="MEX4007231.1"/>
    </source>
</evidence>
<comment type="subunit">
    <text evidence="9">The complex comprises the extracytoplasmic solute receptor protein and the two transmembrane proteins.</text>
</comment>
<feature type="domain" description="Tripartite ATP-independent periplasmic transporters DctQ component" evidence="10">
    <location>
        <begin position="26"/>
        <end position="154"/>
    </location>
</feature>
<evidence type="ECO:0000256" key="1">
    <source>
        <dbReference type="ARBA" id="ARBA00004429"/>
    </source>
</evidence>
<keyword evidence="3" id="KW-1003">Cell membrane</keyword>
<proteinExistence type="inferred from homology"/>
<evidence type="ECO:0000256" key="5">
    <source>
        <dbReference type="ARBA" id="ARBA00022692"/>
    </source>
</evidence>
<comment type="similarity">
    <text evidence="8 9">Belongs to the TRAP transporter small permease family.</text>
</comment>
<dbReference type="InterPro" id="IPR055348">
    <property type="entry name" value="DctQ"/>
</dbReference>
<organism evidence="11 12">
    <name type="scientific">Neoaquamicrobium sediminum</name>
    <dbReference type="NCBI Taxonomy" id="1849104"/>
    <lineage>
        <taxon>Bacteria</taxon>
        <taxon>Pseudomonadati</taxon>
        <taxon>Pseudomonadota</taxon>
        <taxon>Alphaproteobacteria</taxon>
        <taxon>Hyphomicrobiales</taxon>
        <taxon>Phyllobacteriaceae</taxon>
        <taxon>Neoaquamicrobium</taxon>
    </lineage>
</organism>
<keyword evidence="5 9" id="KW-0812">Transmembrane</keyword>
<evidence type="ECO:0000256" key="9">
    <source>
        <dbReference type="RuleBase" id="RU369079"/>
    </source>
</evidence>
<evidence type="ECO:0000259" key="10">
    <source>
        <dbReference type="Pfam" id="PF04290"/>
    </source>
</evidence>
<protein>
    <recommendedName>
        <fullName evidence="9">TRAP transporter small permease protein</fullName>
    </recommendedName>
</protein>
<evidence type="ECO:0000256" key="3">
    <source>
        <dbReference type="ARBA" id="ARBA00022475"/>
    </source>
</evidence>
<keyword evidence="6 9" id="KW-1133">Transmembrane helix</keyword>
<dbReference type="PANTHER" id="PTHR35011:SF2">
    <property type="entry name" value="2,3-DIKETO-L-GULONATE TRAP TRANSPORTER SMALL PERMEASE PROTEIN YIAM"/>
    <property type="match status" value="1"/>
</dbReference>
<feature type="transmembrane region" description="Helical" evidence="9">
    <location>
        <begin position="14"/>
        <end position="35"/>
    </location>
</feature>
<feature type="transmembrane region" description="Helical" evidence="9">
    <location>
        <begin position="130"/>
        <end position="151"/>
    </location>
</feature>
<comment type="function">
    <text evidence="9">Part of the tripartite ATP-independent periplasmic (TRAP) transport system.</text>
</comment>
<evidence type="ECO:0000256" key="2">
    <source>
        <dbReference type="ARBA" id="ARBA00022448"/>
    </source>
</evidence>